<dbReference type="RefSeq" id="WP_163968564.1">
    <property type="nucleotide sequence ID" value="NZ_JAAIVB010000084.1"/>
</dbReference>
<evidence type="ECO:0000256" key="1">
    <source>
        <dbReference type="ARBA" id="ARBA00004651"/>
    </source>
</evidence>
<feature type="transmembrane region" description="Helical" evidence="7">
    <location>
        <begin position="113"/>
        <end position="132"/>
    </location>
</feature>
<dbReference type="PANTHER" id="PTHR42718:SF46">
    <property type="entry name" value="BLR6921 PROTEIN"/>
    <property type="match status" value="1"/>
</dbReference>
<feature type="transmembrane region" description="Helical" evidence="7">
    <location>
        <begin position="373"/>
        <end position="399"/>
    </location>
</feature>
<feature type="transmembrane region" description="Helical" evidence="7">
    <location>
        <begin position="90"/>
        <end position="107"/>
    </location>
</feature>
<dbReference type="AlphaFoldDB" id="A0A6B3SVS2"/>
<dbReference type="PANTHER" id="PTHR42718">
    <property type="entry name" value="MAJOR FACILITATOR SUPERFAMILY MULTIDRUG TRANSPORTER MFSC"/>
    <property type="match status" value="1"/>
</dbReference>
<evidence type="ECO:0000256" key="2">
    <source>
        <dbReference type="ARBA" id="ARBA00022448"/>
    </source>
</evidence>
<reference evidence="9 10" key="1">
    <citation type="submission" date="2020-02" db="EMBL/GenBank/DDBJ databases">
        <authorList>
            <person name="Kim M.K."/>
        </authorList>
    </citation>
    <scope>NUCLEOTIDE SEQUENCE [LARGE SCALE GENOMIC DNA]</scope>
    <source>
        <strain evidence="9 10">17J57-3</strain>
    </source>
</reference>
<evidence type="ECO:0000256" key="3">
    <source>
        <dbReference type="ARBA" id="ARBA00022475"/>
    </source>
</evidence>
<gene>
    <name evidence="9" type="ORF">G3574_26420</name>
</gene>
<organism evidence="9 10">
    <name type="scientific">Noviherbaspirillum galbum</name>
    <dbReference type="NCBI Taxonomy" id="2709383"/>
    <lineage>
        <taxon>Bacteria</taxon>
        <taxon>Pseudomonadati</taxon>
        <taxon>Pseudomonadota</taxon>
        <taxon>Betaproteobacteria</taxon>
        <taxon>Burkholderiales</taxon>
        <taxon>Oxalobacteraceae</taxon>
        <taxon>Noviherbaspirillum</taxon>
    </lineage>
</organism>
<evidence type="ECO:0000313" key="9">
    <source>
        <dbReference type="EMBL" id="NEX64628.1"/>
    </source>
</evidence>
<evidence type="ECO:0000259" key="8">
    <source>
        <dbReference type="PROSITE" id="PS50850"/>
    </source>
</evidence>
<comment type="subcellular location">
    <subcellularLocation>
        <location evidence="1">Cell membrane</location>
        <topology evidence="1">Multi-pass membrane protein</topology>
    </subcellularLocation>
</comment>
<feature type="transmembrane region" description="Helical" evidence="7">
    <location>
        <begin position="58"/>
        <end position="78"/>
    </location>
</feature>
<dbReference type="SUPFAM" id="SSF103473">
    <property type="entry name" value="MFS general substrate transporter"/>
    <property type="match status" value="1"/>
</dbReference>
<evidence type="ECO:0000256" key="4">
    <source>
        <dbReference type="ARBA" id="ARBA00022692"/>
    </source>
</evidence>
<comment type="caution">
    <text evidence="9">The sequence shown here is derived from an EMBL/GenBank/DDBJ whole genome shotgun (WGS) entry which is preliminary data.</text>
</comment>
<feature type="transmembrane region" description="Helical" evidence="7">
    <location>
        <begin position="180"/>
        <end position="198"/>
    </location>
</feature>
<dbReference type="GO" id="GO:0005886">
    <property type="term" value="C:plasma membrane"/>
    <property type="evidence" value="ECO:0007669"/>
    <property type="project" value="UniProtKB-SubCell"/>
</dbReference>
<evidence type="ECO:0000313" key="10">
    <source>
        <dbReference type="Proteomes" id="UP000482155"/>
    </source>
</evidence>
<dbReference type="Gene3D" id="1.20.1720.10">
    <property type="entry name" value="Multidrug resistance protein D"/>
    <property type="match status" value="1"/>
</dbReference>
<evidence type="ECO:0000256" key="6">
    <source>
        <dbReference type="ARBA" id="ARBA00023136"/>
    </source>
</evidence>
<keyword evidence="4 7" id="KW-0812">Transmembrane</keyword>
<dbReference type="PROSITE" id="PS50850">
    <property type="entry name" value="MFS"/>
    <property type="match status" value="1"/>
</dbReference>
<feature type="transmembrane region" description="Helical" evidence="7">
    <location>
        <begin position="253"/>
        <end position="276"/>
    </location>
</feature>
<evidence type="ECO:0000256" key="7">
    <source>
        <dbReference type="SAM" id="Phobius"/>
    </source>
</evidence>
<dbReference type="Pfam" id="PF07690">
    <property type="entry name" value="MFS_1"/>
    <property type="match status" value="1"/>
</dbReference>
<protein>
    <submittedName>
        <fullName evidence="9">Multidrug effflux MFS transporter</fullName>
    </submittedName>
</protein>
<keyword evidence="10" id="KW-1185">Reference proteome</keyword>
<dbReference type="GO" id="GO:0022857">
    <property type="term" value="F:transmembrane transporter activity"/>
    <property type="evidence" value="ECO:0007669"/>
    <property type="project" value="InterPro"/>
</dbReference>
<dbReference type="InterPro" id="IPR020846">
    <property type="entry name" value="MFS_dom"/>
</dbReference>
<feature type="transmembrane region" description="Helical" evidence="7">
    <location>
        <begin position="12"/>
        <end position="38"/>
    </location>
</feature>
<evidence type="ECO:0000256" key="5">
    <source>
        <dbReference type="ARBA" id="ARBA00022989"/>
    </source>
</evidence>
<proteinExistence type="predicted"/>
<dbReference type="InterPro" id="IPR011701">
    <property type="entry name" value="MFS"/>
</dbReference>
<dbReference type="Proteomes" id="UP000482155">
    <property type="component" value="Unassembled WGS sequence"/>
</dbReference>
<feature type="transmembrane region" description="Helical" evidence="7">
    <location>
        <begin position="288"/>
        <end position="309"/>
    </location>
</feature>
<dbReference type="EMBL" id="JAAIVB010000084">
    <property type="protein sequence ID" value="NEX64628.1"/>
    <property type="molecule type" value="Genomic_DNA"/>
</dbReference>
<dbReference type="InterPro" id="IPR036259">
    <property type="entry name" value="MFS_trans_sf"/>
</dbReference>
<keyword evidence="6 7" id="KW-0472">Membrane</keyword>
<feature type="transmembrane region" description="Helical" evidence="7">
    <location>
        <begin position="153"/>
        <end position="174"/>
    </location>
</feature>
<keyword evidence="2" id="KW-0813">Transport</keyword>
<feature type="transmembrane region" description="Helical" evidence="7">
    <location>
        <begin position="222"/>
        <end position="247"/>
    </location>
</feature>
<keyword evidence="5 7" id="KW-1133">Transmembrane helix</keyword>
<feature type="domain" description="Major facilitator superfamily (MFS) profile" evidence="8">
    <location>
        <begin position="13"/>
        <end position="411"/>
    </location>
</feature>
<keyword evidence="3" id="KW-1003">Cell membrane</keyword>
<sequence>MKPARHAVPPSAAAPGGALQGILPAIALVLLFACQPIATDLYLPALPRLAQEFEVTASRVQTTFTVYLFGFALAHLALGWLPDRLGQRKVLLHALALYALASAVSATSGQLSILLACRTVQGVATALSVICARSVIRMFFTPDQGPGIMAKSLTGMALIAMASPLIGGVIVTSLGWGATFLAQSCFGVLAWLTVYLSIQGTGPRPAAKAGVPASAILRNRQFLFSSLLAGASFSSVLCFLLLSPFIFIRQFHLSAWAYGWIPACCSLFFFLGTVLCRRRLHRYPLERVIKAGAWLTVAGATCHAAFWLAGWSNPWTILFAQCLFMLGHGTHQPCGQAGAVLPFRENAGRAAGFSGFVITTSAFLATQAAASSAFASISTLVLATCIGAGIVASLAWYALPRAIMASGRGKD</sequence>
<accession>A0A6B3SVS2</accession>
<name>A0A6B3SVS2_9BURK</name>
<dbReference type="PROSITE" id="PS51257">
    <property type="entry name" value="PROKAR_LIPOPROTEIN"/>
    <property type="match status" value="1"/>
</dbReference>